<keyword evidence="2" id="KW-0460">Magnesium</keyword>
<dbReference type="SMART" id="SM00465">
    <property type="entry name" value="GIYc"/>
    <property type="match status" value="1"/>
</dbReference>
<dbReference type="InterPro" id="IPR000305">
    <property type="entry name" value="GIY-YIG_endonuc"/>
</dbReference>
<reference evidence="4 5" key="1">
    <citation type="journal article" date="2017" name="Viruses">
        <title>Phage Biodiversity in Artisanal Cheese Wheys Reflects the Complexity of the Fermentation Process.</title>
        <authorList>
            <person name="Mahony J."/>
            <person name="Moscarelli A."/>
            <person name="Kelleher P."/>
            <person name="Lugli G.A."/>
            <person name="Ventura M."/>
            <person name="Settanni L."/>
            <person name="van Sinderen D."/>
        </authorList>
    </citation>
    <scope>NUCLEOTIDE SEQUENCE [LARGE SCALE GENOMIC DNA]</scope>
</reference>
<dbReference type="Pfam" id="PF01541">
    <property type="entry name" value="GIY-YIG"/>
    <property type="match status" value="1"/>
</dbReference>
<dbReference type="EMBL" id="KY554768">
    <property type="protein sequence ID" value="ARM66225.1"/>
    <property type="molecule type" value="Genomic_DNA"/>
</dbReference>
<evidence type="ECO:0000259" key="3">
    <source>
        <dbReference type="PROSITE" id="PS50164"/>
    </source>
</evidence>
<dbReference type="SUPFAM" id="SSF82771">
    <property type="entry name" value="GIY-YIG endonuclease"/>
    <property type="match status" value="1"/>
</dbReference>
<evidence type="ECO:0000256" key="1">
    <source>
        <dbReference type="ARBA" id="ARBA00001946"/>
    </source>
</evidence>
<dbReference type="PROSITE" id="PS50164">
    <property type="entry name" value="GIY_YIG"/>
    <property type="match status" value="1"/>
</dbReference>
<proteinExistence type="predicted"/>
<gene>
    <name evidence="4" type="ORF">AM1_098</name>
</gene>
<evidence type="ECO:0000313" key="4">
    <source>
        <dbReference type="EMBL" id="ARM66225.1"/>
    </source>
</evidence>
<evidence type="ECO:0000256" key="2">
    <source>
        <dbReference type="ARBA" id="ARBA00022842"/>
    </source>
</evidence>
<comment type="cofactor">
    <cofactor evidence="1">
        <name>Mg(2+)</name>
        <dbReference type="ChEBI" id="CHEBI:18420"/>
    </cofactor>
</comment>
<dbReference type="Proteomes" id="UP000221405">
    <property type="component" value="Segment"/>
</dbReference>
<evidence type="ECO:0000313" key="5">
    <source>
        <dbReference type="Proteomes" id="UP000221405"/>
    </source>
</evidence>
<keyword evidence="5" id="KW-1185">Reference proteome</keyword>
<feature type="domain" description="GIY-YIG" evidence="3">
    <location>
        <begin position="1"/>
        <end position="91"/>
    </location>
</feature>
<dbReference type="Gene3D" id="3.40.1440.10">
    <property type="entry name" value="GIY-YIG endonuclease"/>
    <property type="match status" value="1"/>
</dbReference>
<dbReference type="InterPro" id="IPR035901">
    <property type="entry name" value="GIY-YIG_endonuc_sf"/>
</dbReference>
<name>A0A1W6JJ55_9CAUD</name>
<accession>A0A1W6JJ55</accession>
<sequence length="227" mass="27234">MQSVYKITNKLNNRYYIGSSSNVEQRIKAHYKISRYKKVQPNNELYQDIRKYGEENFIVEILFENENIVEASRYESNIIKENIKDPLIYNKSIGASGRKVLRDTDIVFIRDLYQKKELYITDAYNKYYKDIISFRAFKKAWHGDSFKNIHYDVYTIENKKFHFSKGQSRPEEKNGRAIYSKKNVIDIRTRQKNGEDKQSVYQDYKYLNSKAGFEYIWNGKNWKSIIV</sequence>
<organism evidence="4 5">
    <name type="scientific">Lactococcus phage AM1</name>
    <dbReference type="NCBI Taxonomy" id="1965467"/>
    <lineage>
        <taxon>Viruses</taxon>
        <taxon>Duplodnaviria</taxon>
        <taxon>Heunggongvirae</taxon>
        <taxon>Uroviricota</taxon>
        <taxon>Caudoviricetes</taxon>
        <taxon>Audreyjarvisvirus</taxon>
        <taxon>Audreyjarvisvirus AM1</taxon>
    </lineage>
</organism>
<protein>
    <recommendedName>
        <fullName evidence="3">GIY-YIG domain-containing protein</fullName>
    </recommendedName>
</protein>